<dbReference type="InterPro" id="IPR014290">
    <property type="entry name" value="SUF_FeS_clus_asmbl_reg"/>
</dbReference>
<dbReference type="OrthoDB" id="9808360at2"/>
<dbReference type="InterPro" id="IPR036388">
    <property type="entry name" value="WH-like_DNA-bd_sf"/>
</dbReference>
<dbReference type="KEGG" id="glj:GKIL_1929"/>
<dbReference type="PATRIC" id="fig|1183438.3.peg.1889"/>
<dbReference type="EMBL" id="CP003587">
    <property type="protein sequence ID" value="AGY58175.1"/>
    <property type="molecule type" value="Genomic_DNA"/>
</dbReference>
<dbReference type="PANTHER" id="PTHR33221">
    <property type="entry name" value="WINGED HELIX-TURN-HELIX TRANSCRIPTIONAL REGULATOR, RRF2 FAMILY"/>
    <property type="match status" value="1"/>
</dbReference>
<dbReference type="NCBIfam" id="TIGR00738">
    <property type="entry name" value="rrf2_super"/>
    <property type="match status" value="1"/>
</dbReference>
<dbReference type="Pfam" id="PF02082">
    <property type="entry name" value="Rrf2"/>
    <property type="match status" value="1"/>
</dbReference>
<dbReference type="GO" id="GO:0003700">
    <property type="term" value="F:DNA-binding transcription factor activity"/>
    <property type="evidence" value="ECO:0007669"/>
    <property type="project" value="TreeGrafter"/>
</dbReference>
<dbReference type="InterPro" id="IPR036390">
    <property type="entry name" value="WH_DNA-bd_sf"/>
</dbReference>
<reference evidence="1 2" key="1">
    <citation type="journal article" date="2013" name="PLoS ONE">
        <title>Cultivation and Complete Genome Sequencing of Gloeobacter kilaueensis sp. nov., from a Lava Cave in Kilauea Caldera, Hawai'i.</title>
        <authorList>
            <person name="Saw J.H."/>
            <person name="Schatz M."/>
            <person name="Brown M.V."/>
            <person name="Kunkel D.D."/>
            <person name="Foster J.S."/>
            <person name="Shick H."/>
            <person name="Christensen S."/>
            <person name="Hou S."/>
            <person name="Wan X."/>
            <person name="Donachie S.P."/>
        </authorList>
    </citation>
    <scope>NUCLEOTIDE SEQUENCE [LARGE SCALE GENOMIC DNA]</scope>
    <source>
        <strain evidence="2">JS</strain>
    </source>
</reference>
<evidence type="ECO:0000313" key="2">
    <source>
        <dbReference type="Proteomes" id="UP000017396"/>
    </source>
</evidence>
<name>U5QKF5_GLOK1</name>
<dbReference type="eggNOG" id="COG1959">
    <property type="taxonomic scope" value="Bacteria"/>
</dbReference>
<keyword evidence="2" id="KW-1185">Reference proteome</keyword>
<dbReference type="HOGENOM" id="CLU_107144_1_2_3"/>
<dbReference type="InterPro" id="IPR000944">
    <property type="entry name" value="Tscrpt_reg_Rrf2"/>
</dbReference>
<protein>
    <submittedName>
        <fullName evidence="1">BadM/Rrf2 family transcriptional regulator</fullName>
    </submittedName>
</protein>
<dbReference type="STRING" id="1183438.GKIL_1929"/>
<evidence type="ECO:0000313" key="1">
    <source>
        <dbReference type="EMBL" id="AGY58175.1"/>
    </source>
</evidence>
<dbReference type="AlphaFoldDB" id="U5QKF5"/>
<sequence length="157" mass="16875">MLRMTRQSDYGIVLISYLAARPERSFGAAELAAQTALPVPIVRKILKLLAKGALLVSHRGIKGGYSLARPASAISVADILTALEGPIALTECIEEAPGGCSHEALCPLRPKWQRINAVVHHALSSINLSQLIAPWPHEYLNLSRPTAALSTVQSPLR</sequence>
<dbReference type="PANTHER" id="PTHR33221:SF2">
    <property type="entry name" value="TRANSCRIPTIONAL REGULATOR"/>
    <property type="match status" value="1"/>
</dbReference>
<dbReference type="RefSeq" id="WP_023173299.1">
    <property type="nucleotide sequence ID" value="NC_022600.1"/>
</dbReference>
<dbReference type="GO" id="GO:0005829">
    <property type="term" value="C:cytosol"/>
    <property type="evidence" value="ECO:0007669"/>
    <property type="project" value="TreeGrafter"/>
</dbReference>
<dbReference type="Proteomes" id="UP000017396">
    <property type="component" value="Chromosome"/>
</dbReference>
<proteinExistence type="predicted"/>
<dbReference type="NCBIfam" id="TIGR02944">
    <property type="entry name" value="suf_reg_Xantho"/>
    <property type="match status" value="1"/>
</dbReference>
<dbReference type="Gene3D" id="1.10.10.10">
    <property type="entry name" value="Winged helix-like DNA-binding domain superfamily/Winged helix DNA-binding domain"/>
    <property type="match status" value="1"/>
</dbReference>
<organism evidence="1 2">
    <name type="scientific">Gloeobacter kilaueensis (strain ATCC BAA-2537 / CCAP 1431/1 / ULC 316 / JS1)</name>
    <dbReference type="NCBI Taxonomy" id="1183438"/>
    <lineage>
        <taxon>Bacteria</taxon>
        <taxon>Bacillati</taxon>
        <taxon>Cyanobacteriota</taxon>
        <taxon>Cyanophyceae</taxon>
        <taxon>Gloeobacterales</taxon>
        <taxon>Gloeobacteraceae</taxon>
        <taxon>Gloeobacter</taxon>
    </lineage>
</organism>
<dbReference type="PROSITE" id="PS51197">
    <property type="entry name" value="HTH_RRF2_2"/>
    <property type="match status" value="1"/>
</dbReference>
<dbReference type="SUPFAM" id="SSF46785">
    <property type="entry name" value="Winged helix' DNA-binding domain"/>
    <property type="match status" value="1"/>
</dbReference>
<accession>U5QKF5</accession>
<gene>
    <name evidence="1" type="primary">rirA</name>
    <name evidence="1" type="ORF">GKIL_1929</name>
</gene>